<proteinExistence type="predicted"/>
<dbReference type="Proteomes" id="UP000033546">
    <property type="component" value="Unassembled WGS sequence"/>
</dbReference>
<name>A0A0F3N5H6_9RICK</name>
<dbReference type="RefSeq" id="WP_045805076.1">
    <property type="nucleotide sequence ID" value="NZ_LANU01000003.1"/>
</dbReference>
<evidence type="ECO:0000256" key="1">
    <source>
        <dbReference type="ARBA" id="ARBA00022801"/>
    </source>
</evidence>
<organism evidence="4 5">
    <name type="scientific">Ehrlichia cf. muris str. EmCRT</name>
    <dbReference type="NCBI Taxonomy" id="1359167"/>
    <lineage>
        <taxon>Bacteria</taxon>
        <taxon>Pseudomonadati</taxon>
        <taxon>Pseudomonadota</taxon>
        <taxon>Alphaproteobacteria</taxon>
        <taxon>Rickettsiales</taxon>
        <taxon>Anaplasmataceae</taxon>
        <taxon>Ehrlichia</taxon>
    </lineage>
</organism>
<dbReference type="GO" id="GO:0004519">
    <property type="term" value="F:endonuclease activity"/>
    <property type="evidence" value="ECO:0007669"/>
    <property type="project" value="InterPro"/>
</dbReference>
<feature type="signal peptide" evidence="2">
    <location>
        <begin position="1"/>
        <end position="23"/>
    </location>
</feature>
<dbReference type="InterPro" id="IPR029501">
    <property type="entry name" value="EndoU_bac"/>
</dbReference>
<evidence type="ECO:0000313" key="4">
    <source>
        <dbReference type="EMBL" id="KJV63325.1"/>
    </source>
</evidence>
<protein>
    <submittedName>
        <fullName evidence="4">Bacterial EndoU nuclease family protein</fullName>
    </submittedName>
</protein>
<dbReference type="EMBL" id="LANU01000003">
    <property type="protein sequence ID" value="KJV63325.1"/>
    <property type="molecule type" value="Genomic_DNA"/>
</dbReference>
<dbReference type="AlphaFoldDB" id="A0A0F3N5H6"/>
<accession>A0A0F3N5H6</accession>
<feature type="chain" id="PRO_5002465092" evidence="2">
    <location>
        <begin position="24"/>
        <end position="271"/>
    </location>
</feature>
<evidence type="ECO:0000313" key="5">
    <source>
        <dbReference type="Proteomes" id="UP000033546"/>
    </source>
</evidence>
<dbReference type="GO" id="GO:0016787">
    <property type="term" value="F:hydrolase activity"/>
    <property type="evidence" value="ECO:0007669"/>
    <property type="project" value="UniProtKB-KW"/>
</dbReference>
<dbReference type="PATRIC" id="fig|1359167.3.peg.745"/>
<sequence length="271" mass="31191">MGFYKYICFCFFLLPFSVILSVAAVDMSDQCINHPSGINPFFKTGKYNKCDDLPNPPVLNEFDRAVLDICGDWGSTPKAKDFKNMLNKKEYKKYVDEIYQGLNHQVFTPNADLDKFKNELTELWFNRDGFTHIMCGQPRRGRLSGMHFFGRYMQAQENRWAGRHYDSVPDEISDKVFTIGVVFKNHRGELVVDHRKGYDFLHANEIILHATNAYKGFAKSPILELRRAKHCLYDSEGVTYVFVARKGSIVTFFADLTPNCPKGETECSCIQ</sequence>
<dbReference type="SUPFAM" id="SSF142877">
    <property type="entry name" value="EndoU-like"/>
    <property type="match status" value="1"/>
</dbReference>
<comment type="caution">
    <text evidence="4">The sequence shown here is derived from an EMBL/GenBank/DDBJ whole genome shotgun (WGS) entry which is preliminary data.</text>
</comment>
<feature type="domain" description="Bacterial EndoU nuclease" evidence="3">
    <location>
        <begin position="126"/>
        <end position="255"/>
    </location>
</feature>
<dbReference type="InterPro" id="IPR037227">
    <property type="entry name" value="EndoU-like"/>
</dbReference>
<keyword evidence="1" id="KW-0378">Hydrolase</keyword>
<evidence type="ECO:0000256" key="2">
    <source>
        <dbReference type="SAM" id="SignalP"/>
    </source>
</evidence>
<dbReference type="GO" id="GO:0004540">
    <property type="term" value="F:RNA nuclease activity"/>
    <property type="evidence" value="ECO:0007669"/>
    <property type="project" value="UniProtKB-ARBA"/>
</dbReference>
<evidence type="ECO:0000259" key="3">
    <source>
        <dbReference type="Pfam" id="PF14436"/>
    </source>
</evidence>
<gene>
    <name evidence="4" type="ORF">EMUCRT_0777</name>
</gene>
<reference evidence="4 5" key="1">
    <citation type="submission" date="2015-02" db="EMBL/GenBank/DDBJ databases">
        <title>Genome Sequencing of Rickettsiales.</title>
        <authorList>
            <person name="Daugherty S.C."/>
            <person name="Su Q."/>
            <person name="Abolude K."/>
            <person name="Beier-Sexton M."/>
            <person name="Carlyon J.A."/>
            <person name="Carter R."/>
            <person name="Day N.P."/>
            <person name="Dumler S.J."/>
            <person name="Dyachenko V."/>
            <person name="Godinez A."/>
            <person name="Kurtti T.J."/>
            <person name="Lichay M."/>
            <person name="Mullins K.E."/>
            <person name="Ott S."/>
            <person name="Pappas-Brown V."/>
            <person name="Paris D.H."/>
            <person name="Patel P."/>
            <person name="Richards A.L."/>
            <person name="Sadzewicz L."/>
            <person name="Sears K."/>
            <person name="Seidman D."/>
            <person name="Sengamalay N."/>
            <person name="Stenos J."/>
            <person name="Tallon L.J."/>
            <person name="Vincent G."/>
            <person name="Fraser C.M."/>
            <person name="Munderloh U."/>
            <person name="Dunning-Hotopp J.C."/>
        </authorList>
    </citation>
    <scope>NUCLEOTIDE SEQUENCE [LARGE SCALE GENOMIC DNA]</scope>
    <source>
        <strain evidence="4 5">EmCRT</strain>
    </source>
</reference>
<dbReference type="Pfam" id="PF14436">
    <property type="entry name" value="EndoU_bacteria"/>
    <property type="match status" value="1"/>
</dbReference>
<keyword evidence="2" id="KW-0732">Signal</keyword>